<dbReference type="EMBL" id="CABFNO020001405">
    <property type="protein sequence ID" value="CAG9986809.1"/>
    <property type="molecule type" value="Genomic_DNA"/>
</dbReference>
<sequence length="152" mass="17191">MAYKQWICIKIRNRMHKSDIRVRDARLESAAFLLTQLNRSSGKFYKGSKDNEINADEVDKLVIPPQGQGIICSCGRSDAAIGTEGYVTLYEWDGEHETKICRVYWSAPWGAYSNIFDIQEWDPSTSEYSISHDPVPQDGTIGNMELVIAKLA</sequence>
<protein>
    <submittedName>
        <fullName evidence="2">Uncharacterized protein</fullName>
    </submittedName>
</protein>
<evidence type="ECO:0000256" key="1">
    <source>
        <dbReference type="ARBA" id="ARBA00010795"/>
    </source>
</evidence>
<organism evidence="2 3">
    <name type="scientific">Clonostachys byssicola</name>
    <dbReference type="NCBI Taxonomy" id="160290"/>
    <lineage>
        <taxon>Eukaryota</taxon>
        <taxon>Fungi</taxon>
        <taxon>Dikarya</taxon>
        <taxon>Ascomycota</taxon>
        <taxon>Pezizomycotina</taxon>
        <taxon>Sordariomycetes</taxon>
        <taxon>Hypocreomycetidae</taxon>
        <taxon>Hypocreales</taxon>
        <taxon>Bionectriaceae</taxon>
        <taxon>Clonostachys</taxon>
    </lineage>
</organism>
<dbReference type="InterPro" id="IPR009413">
    <property type="entry name" value="Aegerolysin-typ"/>
</dbReference>
<dbReference type="PIRSF" id="PIRSF007951">
    <property type="entry name" value="Hemolysin, aegerolysin type"/>
    <property type="match status" value="1"/>
</dbReference>
<keyword evidence="3" id="KW-1185">Reference proteome</keyword>
<dbReference type="GO" id="GO:0019836">
    <property type="term" value="P:symbiont-mediated hemolysis of host erythrocyte"/>
    <property type="evidence" value="ECO:0007669"/>
    <property type="project" value="InterPro"/>
</dbReference>
<evidence type="ECO:0000313" key="2">
    <source>
        <dbReference type="EMBL" id="CAG9986809.1"/>
    </source>
</evidence>
<evidence type="ECO:0000313" key="3">
    <source>
        <dbReference type="Proteomes" id="UP000754883"/>
    </source>
</evidence>
<comment type="caution">
    <text evidence="2">The sequence shown here is derived from an EMBL/GenBank/DDBJ whole genome shotgun (WGS) entry which is preliminary data.</text>
</comment>
<proteinExistence type="inferred from homology"/>
<comment type="similarity">
    <text evidence="1">Belongs to the aegerolysin family.</text>
</comment>
<reference evidence="3" key="1">
    <citation type="submission" date="2019-06" db="EMBL/GenBank/DDBJ databases">
        <authorList>
            <person name="Broberg M."/>
        </authorList>
    </citation>
    <scope>NUCLEOTIDE SEQUENCE [LARGE SCALE GENOMIC DNA]</scope>
</reference>
<dbReference type="AlphaFoldDB" id="A0A9N9UHT7"/>
<dbReference type="Gene3D" id="2.60.270.50">
    <property type="match status" value="1"/>
</dbReference>
<gene>
    <name evidence="2" type="ORF">CBYS24578_00008007</name>
</gene>
<accession>A0A9N9UHT7</accession>
<reference evidence="2 3" key="2">
    <citation type="submission" date="2021-10" db="EMBL/GenBank/DDBJ databases">
        <authorList>
            <person name="Piombo E."/>
        </authorList>
    </citation>
    <scope>NUCLEOTIDE SEQUENCE [LARGE SCALE GENOMIC DNA]</scope>
</reference>
<name>A0A9N9UHT7_9HYPO</name>
<dbReference type="Proteomes" id="UP000754883">
    <property type="component" value="Unassembled WGS sequence"/>
</dbReference>
<dbReference type="Pfam" id="PF06355">
    <property type="entry name" value="Aegerolysin"/>
    <property type="match status" value="1"/>
</dbReference>
<dbReference type="OrthoDB" id="2727348at2759"/>